<keyword evidence="2" id="KW-1185">Reference proteome</keyword>
<sequence length="91" mass="10787">MCLWRTRLQQDKVTAELNVEALTINDTKTLTSLRYISRRKWRKNLNKMSLLIDLSHVNSKIRAYYSLQSQSLLQHHSYKKTGMDSWFGIGR</sequence>
<dbReference type="Proteomes" id="UP000237347">
    <property type="component" value="Unassembled WGS sequence"/>
</dbReference>
<evidence type="ECO:0000313" key="2">
    <source>
        <dbReference type="Proteomes" id="UP000237347"/>
    </source>
</evidence>
<dbReference type="AlphaFoldDB" id="A0AAW0KKP6"/>
<gene>
    <name evidence="1" type="ORF">CFP56_017608</name>
</gene>
<evidence type="ECO:0000313" key="1">
    <source>
        <dbReference type="EMBL" id="KAK7839707.1"/>
    </source>
</evidence>
<accession>A0AAW0KKP6</accession>
<reference evidence="1 2" key="1">
    <citation type="journal article" date="2018" name="Sci. Data">
        <title>The draft genome sequence of cork oak.</title>
        <authorList>
            <person name="Ramos A.M."/>
            <person name="Usie A."/>
            <person name="Barbosa P."/>
            <person name="Barros P.M."/>
            <person name="Capote T."/>
            <person name="Chaves I."/>
            <person name="Simoes F."/>
            <person name="Abreu I."/>
            <person name="Carrasquinho I."/>
            <person name="Faro C."/>
            <person name="Guimaraes J.B."/>
            <person name="Mendonca D."/>
            <person name="Nobrega F."/>
            <person name="Rodrigues L."/>
            <person name="Saibo N.J.M."/>
            <person name="Varela M.C."/>
            <person name="Egas C."/>
            <person name="Matos J."/>
            <person name="Miguel C.M."/>
            <person name="Oliveira M.M."/>
            <person name="Ricardo C.P."/>
            <person name="Goncalves S."/>
        </authorList>
    </citation>
    <scope>NUCLEOTIDE SEQUENCE [LARGE SCALE GENOMIC DNA]</scope>
    <source>
        <strain evidence="2">cv. HL8</strain>
    </source>
</reference>
<dbReference type="EMBL" id="PKMF04000277">
    <property type="protein sequence ID" value="KAK7839707.1"/>
    <property type="molecule type" value="Genomic_DNA"/>
</dbReference>
<name>A0AAW0KKP6_QUESU</name>
<organism evidence="1 2">
    <name type="scientific">Quercus suber</name>
    <name type="common">Cork oak</name>
    <dbReference type="NCBI Taxonomy" id="58331"/>
    <lineage>
        <taxon>Eukaryota</taxon>
        <taxon>Viridiplantae</taxon>
        <taxon>Streptophyta</taxon>
        <taxon>Embryophyta</taxon>
        <taxon>Tracheophyta</taxon>
        <taxon>Spermatophyta</taxon>
        <taxon>Magnoliopsida</taxon>
        <taxon>eudicotyledons</taxon>
        <taxon>Gunneridae</taxon>
        <taxon>Pentapetalae</taxon>
        <taxon>rosids</taxon>
        <taxon>fabids</taxon>
        <taxon>Fagales</taxon>
        <taxon>Fagaceae</taxon>
        <taxon>Quercus</taxon>
    </lineage>
</organism>
<comment type="caution">
    <text evidence="1">The sequence shown here is derived from an EMBL/GenBank/DDBJ whole genome shotgun (WGS) entry which is preliminary data.</text>
</comment>
<protein>
    <submittedName>
        <fullName evidence="1">Uncharacterized protein</fullName>
    </submittedName>
</protein>
<proteinExistence type="predicted"/>